<accession>A0A1G1SV88</accession>
<dbReference type="EMBL" id="MDZB01000143">
    <property type="protein sequence ID" value="OGX82528.1"/>
    <property type="molecule type" value="Genomic_DNA"/>
</dbReference>
<dbReference type="PANTHER" id="PTHR43817">
    <property type="entry name" value="GLYCOSYL HYDROLASE"/>
    <property type="match status" value="1"/>
</dbReference>
<keyword evidence="4 7" id="KW-0326">Glycosidase</keyword>
<evidence type="ECO:0000256" key="6">
    <source>
        <dbReference type="PIRSR" id="PIRSR606710-2"/>
    </source>
</evidence>
<name>A0A1G1SV88_9BACT</name>
<organism evidence="10 11">
    <name type="scientific">Hymenobacter lapidarius</name>
    <dbReference type="NCBI Taxonomy" id="1908237"/>
    <lineage>
        <taxon>Bacteria</taxon>
        <taxon>Pseudomonadati</taxon>
        <taxon>Bacteroidota</taxon>
        <taxon>Cytophagia</taxon>
        <taxon>Cytophagales</taxon>
        <taxon>Hymenobacteraceae</taxon>
        <taxon>Hymenobacter</taxon>
    </lineage>
</organism>
<evidence type="ECO:0000256" key="2">
    <source>
        <dbReference type="ARBA" id="ARBA00022729"/>
    </source>
</evidence>
<dbReference type="RefSeq" id="WP_070730020.1">
    <property type="nucleotide sequence ID" value="NZ_MDZB01000143.1"/>
</dbReference>
<comment type="similarity">
    <text evidence="1 7">Belongs to the glycosyl hydrolase 43 family.</text>
</comment>
<dbReference type="GO" id="GO:0005975">
    <property type="term" value="P:carbohydrate metabolic process"/>
    <property type="evidence" value="ECO:0007669"/>
    <property type="project" value="InterPro"/>
</dbReference>
<evidence type="ECO:0000256" key="7">
    <source>
        <dbReference type="RuleBase" id="RU361187"/>
    </source>
</evidence>
<evidence type="ECO:0000256" key="5">
    <source>
        <dbReference type="PIRSR" id="PIRSR606710-1"/>
    </source>
</evidence>
<proteinExistence type="inferred from homology"/>
<dbReference type="GO" id="GO:0004553">
    <property type="term" value="F:hydrolase activity, hydrolyzing O-glycosyl compounds"/>
    <property type="evidence" value="ECO:0007669"/>
    <property type="project" value="InterPro"/>
</dbReference>
<evidence type="ECO:0000313" key="10">
    <source>
        <dbReference type="EMBL" id="OGX82528.1"/>
    </source>
</evidence>
<dbReference type="InterPro" id="IPR006710">
    <property type="entry name" value="Glyco_hydro_43"/>
</dbReference>
<keyword evidence="3 7" id="KW-0378">Hydrolase</keyword>
<comment type="caution">
    <text evidence="10">The sequence shown here is derived from an EMBL/GenBank/DDBJ whole genome shotgun (WGS) entry which is preliminary data.</text>
</comment>
<evidence type="ECO:0000256" key="8">
    <source>
        <dbReference type="SAM" id="MobiDB-lite"/>
    </source>
</evidence>
<dbReference type="Gene3D" id="2.115.10.20">
    <property type="entry name" value="Glycosyl hydrolase domain, family 43"/>
    <property type="match status" value="1"/>
</dbReference>
<evidence type="ECO:0000313" key="11">
    <source>
        <dbReference type="Proteomes" id="UP000176294"/>
    </source>
</evidence>
<keyword evidence="11" id="KW-1185">Reference proteome</keyword>
<dbReference type="Proteomes" id="UP000176294">
    <property type="component" value="Unassembled WGS sequence"/>
</dbReference>
<feature type="chain" id="PRO_5009578454" evidence="9">
    <location>
        <begin position="21"/>
        <end position="351"/>
    </location>
</feature>
<feature type="active site" description="Proton acceptor" evidence="5">
    <location>
        <position position="41"/>
    </location>
</feature>
<dbReference type="PANTHER" id="PTHR43817:SF1">
    <property type="entry name" value="HYDROLASE, FAMILY 43, PUTATIVE (AFU_ORTHOLOGUE AFUA_3G01660)-RELATED"/>
    <property type="match status" value="1"/>
</dbReference>
<dbReference type="InterPro" id="IPR023296">
    <property type="entry name" value="Glyco_hydro_beta-prop_sf"/>
</dbReference>
<dbReference type="STRING" id="1908237.BEN47_18355"/>
<evidence type="ECO:0000256" key="9">
    <source>
        <dbReference type="SAM" id="SignalP"/>
    </source>
</evidence>
<feature type="site" description="Important for catalytic activity, responsible for pKa modulation of the active site Glu and correct orientation of both the proton donor and substrate" evidence="6">
    <location>
        <position position="152"/>
    </location>
</feature>
<dbReference type="Pfam" id="PF04616">
    <property type="entry name" value="Glyco_hydro_43"/>
    <property type="match status" value="1"/>
</dbReference>
<reference evidence="10 11" key="1">
    <citation type="submission" date="2016-08" db="EMBL/GenBank/DDBJ databases">
        <title>Hymenobacter coccineus sp. nov., Hymenobacter lapidarius sp. nov. and Hymenobacter glacialis sp. nov., isolated from Antarctic soil.</title>
        <authorList>
            <person name="Sedlacek I."/>
            <person name="Kralova S."/>
            <person name="Kyrova K."/>
            <person name="Maslanova I."/>
            <person name="Stankova E."/>
            <person name="Vrbovska V."/>
            <person name="Nemec M."/>
            <person name="Bartak M."/>
            <person name="Svec P."/>
            <person name="Busse H.-J."/>
            <person name="Pantucek R."/>
        </authorList>
    </citation>
    <scope>NUCLEOTIDE SEQUENCE [LARGE SCALE GENOMIC DNA]</scope>
    <source>
        <strain evidence="10 11">CCM 8643</strain>
    </source>
</reference>
<dbReference type="PIRSF" id="PIRSF025414">
    <property type="entry name" value="Alpha-L-arabinofuranosidase"/>
    <property type="match status" value="1"/>
</dbReference>
<protein>
    <submittedName>
        <fullName evidence="10">Glycosyl hydrolase family 43</fullName>
    </submittedName>
</protein>
<feature type="region of interest" description="Disordered" evidence="8">
    <location>
        <begin position="330"/>
        <end position="351"/>
    </location>
</feature>
<keyword evidence="2 9" id="KW-0732">Signal</keyword>
<dbReference type="AlphaFoldDB" id="A0A1G1SV88"/>
<dbReference type="OrthoDB" id="177947at2"/>
<dbReference type="InterPro" id="IPR016828">
    <property type="entry name" value="Alpha-L-arabinofuranosidase"/>
</dbReference>
<feature type="active site" description="Proton donor" evidence="5">
    <location>
        <position position="223"/>
    </location>
</feature>
<sequence>MTKTLCVLLLALALHGSGLAQPTAGRATATFTNPLLPAGADPWSIYRGGYYYYTHTTGRNITLWKTRSLSQLGSAPKTVVWTPPATGPNAHDIWAPELHFLAGKWYLYYAADAATNQTHRLWVLENASADPTQGTWTDKGQITDATDKWAIDGSVFENNGQLYFVWSGWEGDVNGRQNIYLARMIDPWTIASPRLKVSTPVFAWERNGDLPATETPAHVDVNEGPQVVRHGNQLVLIYSASGCWTDTYALGMLTAPADSDLLQPGSWTKSPVPVFQQDPARKVYAPGHNSFFKSPDGTEDWLLYHANDAPGQGCGRFRSPRAQLFTWRADGTPDFGRPVAPGQPLARPSGE</sequence>
<evidence type="ECO:0000256" key="3">
    <source>
        <dbReference type="ARBA" id="ARBA00022801"/>
    </source>
</evidence>
<dbReference type="SUPFAM" id="SSF75005">
    <property type="entry name" value="Arabinanase/levansucrase/invertase"/>
    <property type="match status" value="1"/>
</dbReference>
<evidence type="ECO:0000256" key="1">
    <source>
        <dbReference type="ARBA" id="ARBA00009865"/>
    </source>
</evidence>
<feature type="signal peptide" evidence="9">
    <location>
        <begin position="1"/>
        <end position="20"/>
    </location>
</feature>
<gene>
    <name evidence="10" type="ORF">BEN47_18355</name>
</gene>
<dbReference type="CDD" id="cd18820">
    <property type="entry name" value="GH43_LbAraf43-like"/>
    <property type="match status" value="1"/>
</dbReference>
<evidence type="ECO:0000256" key="4">
    <source>
        <dbReference type="ARBA" id="ARBA00023295"/>
    </source>
</evidence>